<dbReference type="RefSeq" id="WP_094920257.1">
    <property type="nucleotide sequence ID" value="NZ_NPIA01000001.1"/>
</dbReference>
<organism evidence="2 3">
    <name type="scientific">Lottiidibacillus patelloidae</name>
    <dbReference type="NCBI Taxonomy" id="2670334"/>
    <lineage>
        <taxon>Bacteria</taxon>
        <taxon>Bacillati</taxon>
        <taxon>Bacillota</taxon>
        <taxon>Bacilli</taxon>
        <taxon>Bacillales</taxon>
        <taxon>Bacillaceae</taxon>
        <taxon>Lottiidibacillus</taxon>
    </lineage>
</organism>
<feature type="domain" description="LysM" evidence="1">
    <location>
        <begin position="385"/>
        <end position="429"/>
    </location>
</feature>
<dbReference type="PANTHER" id="PTHR33734:SF22">
    <property type="entry name" value="MEMBRANE-BOUND LYTIC MUREIN TRANSGLYCOSYLASE D"/>
    <property type="match status" value="1"/>
</dbReference>
<proteinExistence type="predicted"/>
<accession>A0A263BXY7</accession>
<sequence>MEQFNYELRKQNNDTFALVIFLENTEFADELGNKPSERSDLVTKAKQIVKERYPNIKVTMLKVIAGGLVVTSIPLTTGFTTAKAHAATNTSAEVYYHVKSGDTLWDLSKRFNASIDHIKQANHLTSDLLKIDQALIIPKAIHTVAAGDYLSVLAKNYGTTVDAIKEANGLTSDFVKIGQTIIIPSIPGATEGSETTAQTAVGVTEQTGNSYTVVAGDSLSVIAERFGTTVAALKASNNLTSDFLRVGQVLSIPTNATVTSHTVIAGDNLWDIARKYGTTVIALKSANQLTTDTLQIGQKLTIPTHATQSTDTASSKRETFVYTVVSGDNLTFIAKRFGVTIDAIRQANNLSTDLLQIGQKLTIQNGTNQMPAQQTTVQENTVSYITHTVQSGDNIWDLSVRYGIPQRELLQANNLTTSSMLSIGQQLKVPVHTIAVKEVVSERHGEYLDWFTEAQYVFTIGKTAKVTDFETGKSFYIKRTIGANHADSETVSYNDTNIAKSIWGGYSWETRAVILEIDGRKIAASMSFMPHDVEYIYDNGIKGHFDVYFGDSLRHKDGQPDPYHQEEVEKAAGIAGY</sequence>
<dbReference type="PROSITE" id="PS51782">
    <property type="entry name" value="LYSM"/>
    <property type="match status" value="6"/>
</dbReference>
<dbReference type="Proteomes" id="UP000217083">
    <property type="component" value="Unassembled WGS sequence"/>
</dbReference>
<dbReference type="AlphaFoldDB" id="A0A263BXY7"/>
<dbReference type="PANTHER" id="PTHR33734">
    <property type="entry name" value="LYSM DOMAIN-CONTAINING GPI-ANCHORED PROTEIN 2"/>
    <property type="match status" value="1"/>
</dbReference>
<dbReference type="GO" id="GO:0008932">
    <property type="term" value="F:lytic endotransglycosylase activity"/>
    <property type="evidence" value="ECO:0007669"/>
    <property type="project" value="TreeGrafter"/>
</dbReference>
<evidence type="ECO:0000313" key="3">
    <source>
        <dbReference type="Proteomes" id="UP000217083"/>
    </source>
</evidence>
<dbReference type="CDD" id="cd00118">
    <property type="entry name" value="LysM"/>
    <property type="match status" value="6"/>
</dbReference>
<dbReference type="InterPro" id="IPR018392">
    <property type="entry name" value="LysM"/>
</dbReference>
<feature type="domain" description="LysM" evidence="1">
    <location>
        <begin position="259"/>
        <end position="302"/>
    </location>
</feature>
<feature type="domain" description="LysM" evidence="1">
    <location>
        <begin position="209"/>
        <end position="252"/>
    </location>
</feature>
<reference evidence="3" key="1">
    <citation type="submission" date="2017-08" db="EMBL/GenBank/DDBJ databases">
        <authorList>
            <person name="Huang Z."/>
        </authorList>
    </citation>
    <scope>NUCLEOTIDE SEQUENCE [LARGE SCALE GENOMIC DNA]</scope>
    <source>
        <strain evidence="3">SA5d-4</strain>
    </source>
</reference>
<feature type="domain" description="LysM" evidence="1">
    <location>
        <begin position="94"/>
        <end position="137"/>
    </location>
</feature>
<feature type="domain" description="LysM" evidence="1">
    <location>
        <begin position="320"/>
        <end position="363"/>
    </location>
</feature>
<dbReference type="Pfam" id="PF01476">
    <property type="entry name" value="LysM"/>
    <property type="match status" value="6"/>
</dbReference>
<dbReference type="SMART" id="SM00257">
    <property type="entry name" value="LysM"/>
    <property type="match status" value="6"/>
</dbReference>
<protein>
    <recommendedName>
        <fullName evidence="1">LysM domain-containing protein</fullName>
    </recommendedName>
</protein>
<comment type="caution">
    <text evidence="2">The sequence shown here is derived from an EMBL/GenBank/DDBJ whole genome shotgun (WGS) entry which is preliminary data.</text>
</comment>
<dbReference type="EMBL" id="NPIA01000001">
    <property type="protein sequence ID" value="OZM58026.1"/>
    <property type="molecule type" value="Genomic_DNA"/>
</dbReference>
<dbReference type="SUPFAM" id="SSF54106">
    <property type="entry name" value="LysM domain"/>
    <property type="match status" value="6"/>
</dbReference>
<reference evidence="2 3" key="2">
    <citation type="submission" date="2017-09" db="EMBL/GenBank/DDBJ databases">
        <title>Bacillus patelloidae sp. nov., isolated from the intestinal tract of a marine limpet.</title>
        <authorList>
            <person name="Liu R."/>
            <person name="Dong C."/>
            <person name="Shao Z."/>
        </authorList>
    </citation>
    <scope>NUCLEOTIDE SEQUENCE [LARGE SCALE GENOMIC DNA]</scope>
    <source>
        <strain evidence="2 3">SA5d-4</strain>
    </source>
</reference>
<gene>
    <name evidence="2" type="ORF">CIB95_00130</name>
</gene>
<dbReference type="InterPro" id="IPR036779">
    <property type="entry name" value="LysM_dom_sf"/>
</dbReference>
<dbReference type="Gene3D" id="3.10.350.10">
    <property type="entry name" value="LysM domain"/>
    <property type="match status" value="6"/>
</dbReference>
<evidence type="ECO:0000313" key="2">
    <source>
        <dbReference type="EMBL" id="OZM58026.1"/>
    </source>
</evidence>
<feature type="domain" description="LysM" evidence="1">
    <location>
        <begin position="140"/>
        <end position="183"/>
    </location>
</feature>
<evidence type="ECO:0000259" key="1">
    <source>
        <dbReference type="PROSITE" id="PS51782"/>
    </source>
</evidence>
<keyword evidence="3" id="KW-1185">Reference proteome</keyword>
<name>A0A263BXY7_9BACI</name>